<dbReference type="Pfam" id="PF02322">
    <property type="entry name" value="Cyt_bd_oxida_II"/>
    <property type="match status" value="1"/>
</dbReference>
<feature type="transmembrane region" description="Helical" evidence="7">
    <location>
        <begin position="205"/>
        <end position="229"/>
    </location>
</feature>
<protein>
    <submittedName>
        <fullName evidence="8">Cytochrome d oxidase, subunit II (CydB)</fullName>
    </submittedName>
</protein>
<evidence type="ECO:0000256" key="3">
    <source>
        <dbReference type="ARBA" id="ARBA00022475"/>
    </source>
</evidence>
<feature type="transmembrane region" description="Helical" evidence="7">
    <location>
        <begin position="142"/>
        <end position="160"/>
    </location>
</feature>
<dbReference type="PANTHER" id="PTHR43141:SF4">
    <property type="entry name" value="CYTOCHROME BD2 SUBUNIT II"/>
    <property type="match status" value="1"/>
</dbReference>
<feature type="transmembrane region" description="Helical" evidence="7">
    <location>
        <begin position="44"/>
        <end position="68"/>
    </location>
</feature>
<dbReference type="AlphaFoldDB" id="A0A1G8WDH9"/>
<evidence type="ECO:0000256" key="2">
    <source>
        <dbReference type="ARBA" id="ARBA00007543"/>
    </source>
</evidence>
<dbReference type="GO" id="GO:0016682">
    <property type="term" value="F:oxidoreductase activity, acting on diphenols and related substances as donors, oxygen as acceptor"/>
    <property type="evidence" value="ECO:0007669"/>
    <property type="project" value="TreeGrafter"/>
</dbReference>
<accession>A0A1G8WDH9</accession>
<gene>
    <name evidence="8" type="ORF">SAMN05421874_103121</name>
</gene>
<comment type="similarity">
    <text evidence="2">Belongs to the cytochrome ubiquinol oxidase subunit 2 family.</text>
</comment>
<feature type="transmembrane region" description="Helical" evidence="7">
    <location>
        <begin position="6"/>
        <end position="32"/>
    </location>
</feature>
<evidence type="ECO:0000256" key="1">
    <source>
        <dbReference type="ARBA" id="ARBA00004651"/>
    </source>
</evidence>
<dbReference type="GO" id="GO:0019646">
    <property type="term" value="P:aerobic electron transport chain"/>
    <property type="evidence" value="ECO:0007669"/>
    <property type="project" value="TreeGrafter"/>
</dbReference>
<reference evidence="8 9" key="1">
    <citation type="submission" date="2016-10" db="EMBL/GenBank/DDBJ databases">
        <authorList>
            <person name="de Groot N.N."/>
        </authorList>
    </citation>
    <scope>NUCLEOTIDE SEQUENCE [LARGE SCALE GENOMIC DNA]</scope>
    <source>
        <strain evidence="8 9">CGMCC 4.5681</strain>
    </source>
</reference>
<feature type="transmembrane region" description="Helical" evidence="7">
    <location>
        <begin position="112"/>
        <end position="136"/>
    </location>
</feature>
<dbReference type="STRING" id="683260.SAMN05421874_103121"/>
<dbReference type="Proteomes" id="UP000198683">
    <property type="component" value="Unassembled WGS sequence"/>
</dbReference>
<keyword evidence="9" id="KW-1185">Reference proteome</keyword>
<feature type="transmembrane region" description="Helical" evidence="7">
    <location>
        <begin position="235"/>
        <end position="260"/>
    </location>
</feature>
<evidence type="ECO:0000313" key="8">
    <source>
        <dbReference type="EMBL" id="SDJ76283.1"/>
    </source>
</evidence>
<sequence>MEILWFAIFALLLIGYFALEGFDLGVGLLLPVLGRTPENRDRMVAAMAPYVLANEVWLVALAGTMFGVYPLLEGQVLSGLYPLVVAMLLSWVLRDAGLWFRRRLDGARWRAFWDAMIAFGSLGLSFGWGMVLYAAATGFAGSPVHPAGLLLGVVVSLLFAQHGRTFLAWRAPAMFSGSRSGSGASGDTQPGQAPGSFGGFRSGRALALTGVLATLPALGVLAGAAPYLVEASAPAATLSVLSVMVLPITPVLVGAQVWVWRTFRPGKDAYRVPSFF</sequence>
<evidence type="ECO:0000256" key="5">
    <source>
        <dbReference type="ARBA" id="ARBA00022989"/>
    </source>
</evidence>
<proteinExistence type="inferred from homology"/>
<dbReference type="GO" id="GO:0070069">
    <property type="term" value="C:cytochrome complex"/>
    <property type="evidence" value="ECO:0007669"/>
    <property type="project" value="TreeGrafter"/>
</dbReference>
<keyword evidence="4 7" id="KW-0812">Transmembrane</keyword>
<evidence type="ECO:0000256" key="6">
    <source>
        <dbReference type="ARBA" id="ARBA00023136"/>
    </source>
</evidence>
<dbReference type="RefSeq" id="WP_090761066.1">
    <property type="nucleotide sequence ID" value="NZ_FNFB01000003.1"/>
</dbReference>
<dbReference type="PANTHER" id="PTHR43141">
    <property type="entry name" value="CYTOCHROME BD2 SUBUNIT II"/>
    <property type="match status" value="1"/>
</dbReference>
<name>A0A1G8WDH9_9ACTN</name>
<feature type="transmembrane region" description="Helical" evidence="7">
    <location>
        <begin position="80"/>
        <end position="100"/>
    </location>
</feature>
<evidence type="ECO:0000313" key="9">
    <source>
        <dbReference type="Proteomes" id="UP000198683"/>
    </source>
</evidence>
<dbReference type="GO" id="GO:0009055">
    <property type="term" value="F:electron transfer activity"/>
    <property type="evidence" value="ECO:0007669"/>
    <property type="project" value="TreeGrafter"/>
</dbReference>
<keyword evidence="5 7" id="KW-1133">Transmembrane helix</keyword>
<dbReference type="GO" id="GO:0005886">
    <property type="term" value="C:plasma membrane"/>
    <property type="evidence" value="ECO:0007669"/>
    <property type="project" value="UniProtKB-SubCell"/>
</dbReference>
<dbReference type="OrthoDB" id="9776710at2"/>
<keyword evidence="3" id="KW-1003">Cell membrane</keyword>
<evidence type="ECO:0000256" key="4">
    <source>
        <dbReference type="ARBA" id="ARBA00022692"/>
    </source>
</evidence>
<dbReference type="InterPro" id="IPR003317">
    <property type="entry name" value="Cyt-d_oxidase_su2"/>
</dbReference>
<keyword evidence="6 7" id="KW-0472">Membrane</keyword>
<evidence type="ECO:0000256" key="7">
    <source>
        <dbReference type="SAM" id="Phobius"/>
    </source>
</evidence>
<organism evidence="8 9">
    <name type="scientific">Nonomuraea maritima</name>
    <dbReference type="NCBI Taxonomy" id="683260"/>
    <lineage>
        <taxon>Bacteria</taxon>
        <taxon>Bacillati</taxon>
        <taxon>Actinomycetota</taxon>
        <taxon>Actinomycetes</taxon>
        <taxon>Streptosporangiales</taxon>
        <taxon>Streptosporangiaceae</taxon>
        <taxon>Nonomuraea</taxon>
    </lineage>
</organism>
<comment type="subcellular location">
    <subcellularLocation>
        <location evidence="1">Cell membrane</location>
        <topology evidence="1">Multi-pass membrane protein</topology>
    </subcellularLocation>
</comment>
<dbReference type="EMBL" id="FNFB01000003">
    <property type="protein sequence ID" value="SDJ76283.1"/>
    <property type="molecule type" value="Genomic_DNA"/>
</dbReference>